<dbReference type="Pfam" id="PF10082">
    <property type="entry name" value="BBP2_2"/>
    <property type="match status" value="1"/>
</dbReference>
<reference evidence="2" key="1">
    <citation type="journal article" date="2019" name="Int. J. Syst. Evol. Microbiol.">
        <title>The Global Catalogue of Microorganisms (GCM) 10K type strain sequencing project: providing services to taxonomists for standard genome sequencing and annotation.</title>
        <authorList>
            <consortium name="The Broad Institute Genomics Platform"/>
            <consortium name="The Broad Institute Genome Sequencing Center for Infectious Disease"/>
            <person name="Wu L."/>
            <person name="Ma J."/>
        </authorList>
    </citation>
    <scope>NUCLEOTIDE SEQUENCE [LARGE SCALE GENOMIC DNA]</scope>
    <source>
        <strain evidence="2">CCUG 51308</strain>
    </source>
</reference>
<evidence type="ECO:0000313" key="2">
    <source>
        <dbReference type="Proteomes" id="UP001596492"/>
    </source>
</evidence>
<dbReference type="InterPro" id="IPR018759">
    <property type="entry name" value="BBP2_2"/>
</dbReference>
<accession>A0ABW2IFY7</accession>
<organism evidence="1 2">
    <name type="scientific">Hirschia litorea</name>
    <dbReference type="NCBI Taxonomy" id="1199156"/>
    <lineage>
        <taxon>Bacteria</taxon>
        <taxon>Pseudomonadati</taxon>
        <taxon>Pseudomonadota</taxon>
        <taxon>Alphaproteobacteria</taxon>
        <taxon>Hyphomonadales</taxon>
        <taxon>Hyphomonadaceae</taxon>
        <taxon>Hirschia</taxon>
    </lineage>
</organism>
<evidence type="ECO:0000313" key="1">
    <source>
        <dbReference type="EMBL" id="MFC7290033.1"/>
    </source>
</evidence>
<protein>
    <submittedName>
        <fullName evidence="1">Outer membrane beta-barrel protein</fullName>
    </submittedName>
</protein>
<dbReference type="EMBL" id="JBHTBR010000002">
    <property type="protein sequence ID" value="MFC7290033.1"/>
    <property type="molecule type" value="Genomic_DNA"/>
</dbReference>
<dbReference type="InterPro" id="IPR036709">
    <property type="entry name" value="Autotransporte_beta_dom_sf"/>
</dbReference>
<dbReference type="Proteomes" id="UP001596492">
    <property type="component" value="Unassembled WGS sequence"/>
</dbReference>
<dbReference type="SUPFAM" id="SSF103515">
    <property type="entry name" value="Autotransporter"/>
    <property type="match status" value="1"/>
</dbReference>
<proteinExistence type="predicted"/>
<keyword evidence="2" id="KW-1185">Reference proteome</keyword>
<name>A0ABW2IFY7_9PROT</name>
<gene>
    <name evidence="1" type="ORF">ACFQS8_00230</name>
</gene>
<sequence length="438" mass="48222">MLVSKLIKAISVGALTTVIGTQVAVAQDNMFSRDRIVGAGEHYLPEFEPRVVRVGTFKFQPELGLGVETNSNIYALENDEQSDVIVAVSPAFNLDSDWSRHALGVTAEAKHKEYTDNGDESHTNIGGFLRGRLDVTREFNFTVTGSAQSLTEQRGIYGGSVDLDTSPAEPAEYDVASFGGAANFERDAVQLSLGANVRQLSFDDVRLNNDFVDDRSFRDFDETEIKARAGYAINPDIAVFVQALTYERDYSQDINLADTNPNNDIRRDAEGYRATVGTNFQLSSLIRGEVAVGYLFEEREDARFEDIEGLAVNADVQWLPTPLTTLSLGVDRYSSDTGQIDIPSALVTSGEVRVDHELKRNILLTASANAGVEEFDGNNAIASYNQDFYDVGAGAVYKLNPNAHLDFNLRYYNRDSSNETRGRNFDQTIVGVGLKLFP</sequence>
<dbReference type="RefSeq" id="WP_382164588.1">
    <property type="nucleotide sequence ID" value="NZ_JBHTBR010000002.1"/>
</dbReference>
<dbReference type="Gene3D" id="2.40.160.20">
    <property type="match status" value="1"/>
</dbReference>
<comment type="caution">
    <text evidence="1">The sequence shown here is derived from an EMBL/GenBank/DDBJ whole genome shotgun (WGS) entry which is preliminary data.</text>
</comment>